<accession>A0AAN9JJR2</accession>
<gene>
    <name evidence="1" type="ORF">RJT34_11040</name>
</gene>
<proteinExistence type="predicted"/>
<evidence type="ECO:0000313" key="1">
    <source>
        <dbReference type="EMBL" id="KAK7300203.1"/>
    </source>
</evidence>
<dbReference type="EMBL" id="JAYKXN010000003">
    <property type="protein sequence ID" value="KAK7300203.1"/>
    <property type="molecule type" value="Genomic_DNA"/>
</dbReference>
<sequence>MPTTLHVEKQPVSFAGLMGPTNLIHQTVIVNQRRNKTGLCGDQSLNETSGFERGSRSEQACEEDIAEKNVKVECIAITRRITSSVSGIDPSPLFWLGSVVSITRVDEEDDPIKESIDVLNTVGISNSVLRLRGVTKLINMDQICRHAFDCHSLVCFGSVDTLAGQFLGGKYIKF</sequence>
<reference evidence="1 2" key="1">
    <citation type="submission" date="2024-01" db="EMBL/GenBank/DDBJ databases">
        <title>The genomes of 5 underutilized Papilionoideae crops provide insights into root nodulation and disease resistance.</title>
        <authorList>
            <person name="Yuan L."/>
        </authorList>
    </citation>
    <scope>NUCLEOTIDE SEQUENCE [LARGE SCALE GENOMIC DNA]</scope>
    <source>
        <strain evidence="1">LY-2023</strain>
        <tissue evidence="1">Leaf</tissue>
    </source>
</reference>
<keyword evidence="2" id="KW-1185">Reference proteome</keyword>
<evidence type="ECO:0000313" key="2">
    <source>
        <dbReference type="Proteomes" id="UP001359559"/>
    </source>
</evidence>
<name>A0AAN9JJR2_CLITE</name>
<organism evidence="1 2">
    <name type="scientific">Clitoria ternatea</name>
    <name type="common">Butterfly pea</name>
    <dbReference type="NCBI Taxonomy" id="43366"/>
    <lineage>
        <taxon>Eukaryota</taxon>
        <taxon>Viridiplantae</taxon>
        <taxon>Streptophyta</taxon>
        <taxon>Embryophyta</taxon>
        <taxon>Tracheophyta</taxon>
        <taxon>Spermatophyta</taxon>
        <taxon>Magnoliopsida</taxon>
        <taxon>eudicotyledons</taxon>
        <taxon>Gunneridae</taxon>
        <taxon>Pentapetalae</taxon>
        <taxon>rosids</taxon>
        <taxon>fabids</taxon>
        <taxon>Fabales</taxon>
        <taxon>Fabaceae</taxon>
        <taxon>Papilionoideae</taxon>
        <taxon>50 kb inversion clade</taxon>
        <taxon>NPAAA clade</taxon>
        <taxon>indigoferoid/millettioid clade</taxon>
        <taxon>Phaseoleae</taxon>
        <taxon>Clitoria</taxon>
    </lineage>
</organism>
<dbReference type="Proteomes" id="UP001359559">
    <property type="component" value="Unassembled WGS sequence"/>
</dbReference>
<dbReference type="AlphaFoldDB" id="A0AAN9JJR2"/>
<protein>
    <submittedName>
        <fullName evidence="1">Uncharacterized protein</fullName>
    </submittedName>
</protein>
<comment type="caution">
    <text evidence="1">The sequence shown here is derived from an EMBL/GenBank/DDBJ whole genome shotgun (WGS) entry which is preliminary data.</text>
</comment>